<proteinExistence type="predicted"/>
<dbReference type="InterPro" id="IPR027463">
    <property type="entry name" value="AcrB_DN_DC_subdom"/>
</dbReference>
<dbReference type="AlphaFoldDB" id="A0A5M8NX14"/>
<dbReference type="Pfam" id="PF00873">
    <property type="entry name" value="ACR_tran"/>
    <property type="match status" value="1"/>
</dbReference>
<feature type="transmembrane region" description="Helical" evidence="1">
    <location>
        <begin position="240"/>
        <end position="260"/>
    </location>
</feature>
<keyword evidence="1" id="KW-0812">Transmembrane</keyword>
<dbReference type="GO" id="GO:0005886">
    <property type="term" value="C:plasma membrane"/>
    <property type="evidence" value="ECO:0007669"/>
    <property type="project" value="TreeGrafter"/>
</dbReference>
<organism evidence="2 3">
    <name type="scientific">Candidatus Ordinivivax streblomastigis</name>
    <dbReference type="NCBI Taxonomy" id="2540710"/>
    <lineage>
        <taxon>Bacteria</taxon>
        <taxon>Pseudomonadati</taxon>
        <taxon>Bacteroidota</taxon>
        <taxon>Bacteroidia</taxon>
        <taxon>Bacteroidales</taxon>
        <taxon>Candidatus Ordinivivax</taxon>
    </lineage>
</organism>
<keyword evidence="1" id="KW-0472">Membrane</keyword>
<dbReference type="Gene3D" id="3.30.2090.10">
    <property type="entry name" value="Multidrug efflux transporter AcrB TolC docking domain, DN and DC subdomains"/>
    <property type="match status" value="1"/>
</dbReference>
<dbReference type="Gene3D" id="1.20.1640.10">
    <property type="entry name" value="Multidrug efflux transporter AcrB transmembrane domain"/>
    <property type="match status" value="2"/>
</dbReference>
<dbReference type="InterPro" id="IPR001036">
    <property type="entry name" value="Acrflvin-R"/>
</dbReference>
<feature type="transmembrane region" description="Helical" evidence="1">
    <location>
        <begin position="340"/>
        <end position="364"/>
    </location>
</feature>
<feature type="transmembrane region" description="Helical" evidence="1">
    <location>
        <begin position="195"/>
        <end position="220"/>
    </location>
</feature>
<feature type="transmembrane region" description="Helical" evidence="1">
    <location>
        <begin position="143"/>
        <end position="162"/>
    </location>
</feature>
<gene>
    <name evidence="2" type="ORF">EZS26_003950</name>
</gene>
<dbReference type="PRINTS" id="PR00702">
    <property type="entry name" value="ACRIFLAVINRP"/>
</dbReference>
<dbReference type="SUPFAM" id="SSF82714">
    <property type="entry name" value="Multidrug efflux transporter AcrB TolC docking domain, DN and DC subdomains"/>
    <property type="match status" value="1"/>
</dbReference>
<reference evidence="2 3" key="1">
    <citation type="submission" date="2019-03" db="EMBL/GenBank/DDBJ databases">
        <title>Single cell metagenomics reveals metabolic interactions within the superorganism composed of flagellate Streblomastix strix and complex community of Bacteroidetes bacteria on its surface.</title>
        <authorList>
            <person name="Treitli S.C."/>
            <person name="Kolisko M."/>
            <person name="Husnik F."/>
            <person name="Keeling P."/>
            <person name="Hampl V."/>
        </authorList>
    </citation>
    <scope>NUCLEOTIDE SEQUENCE [LARGE SCALE GENOMIC DNA]</scope>
    <source>
        <strain evidence="2">St1</strain>
    </source>
</reference>
<evidence type="ECO:0000313" key="3">
    <source>
        <dbReference type="Proteomes" id="UP000324575"/>
    </source>
</evidence>
<dbReference type="Gene3D" id="3.30.70.1320">
    <property type="entry name" value="Multidrug efflux transporter AcrB pore domain like"/>
    <property type="match status" value="1"/>
</dbReference>
<dbReference type="Proteomes" id="UP000324575">
    <property type="component" value="Unassembled WGS sequence"/>
</dbReference>
<dbReference type="PANTHER" id="PTHR32063">
    <property type="match status" value="1"/>
</dbReference>
<protein>
    <submittedName>
        <fullName evidence="2">Multidrug resistance protein MdtB</fullName>
    </submittedName>
</protein>
<name>A0A5M8NX14_9BACT</name>
<dbReference type="SUPFAM" id="SSF82866">
    <property type="entry name" value="Multidrug efflux transporter AcrB transmembrane domain"/>
    <property type="match status" value="1"/>
</dbReference>
<accession>A0A5M8NX14</accession>
<keyword evidence="1" id="KW-1133">Transmembrane helix</keyword>
<sequence>MKAYNLSPLQVLQAIQMANMEIPAGSVENEHIIYSVRLVAKYINLNELRNTVVKVTPSGGKMKVMDVAEVEDGIATQKLINRMDGRDAIGISVKKQSDANTVNVADLIKVELAAAEKEYADSGVKFEVAKDDSVYTKASANSVVVDLFLAIIIVSIVCFVFLHNLRSALIVMVAIPLSIVPSFIVMYFMGLSLNMMSLMALSLVVGIFVDDSIVVIENMYTHLERGKSKRRAALEGCNQILFTCMAITVVIVVVFLPLAITGGLIGNILKEFAIPIIIATLFSLLVSFTVTPLLMSRFGKLSDDTRPTLSGRFSHSIEHIFESMKIVYGKILAVGLRHKVVVLLITVVMLIGSVALIPAGFIGFEFIPETDQGELTVTLDMNPQVTSLSK</sequence>
<comment type="caution">
    <text evidence="2">The sequence shown here is derived from an EMBL/GenBank/DDBJ whole genome shotgun (WGS) entry which is preliminary data.</text>
</comment>
<evidence type="ECO:0000256" key="1">
    <source>
        <dbReference type="SAM" id="Phobius"/>
    </source>
</evidence>
<dbReference type="Gene3D" id="3.30.70.1430">
    <property type="entry name" value="Multidrug efflux transporter AcrB pore domain"/>
    <property type="match status" value="1"/>
</dbReference>
<evidence type="ECO:0000313" key="2">
    <source>
        <dbReference type="EMBL" id="KAA6299914.1"/>
    </source>
</evidence>
<feature type="transmembrane region" description="Helical" evidence="1">
    <location>
        <begin position="272"/>
        <end position="294"/>
    </location>
</feature>
<dbReference type="EMBL" id="SNRX01000190">
    <property type="protein sequence ID" value="KAA6299914.1"/>
    <property type="molecule type" value="Genomic_DNA"/>
</dbReference>
<dbReference type="GO" id="GO:0042910">
    <property type="term" value="F:xenobiotic transmembrane transporter activity"/>
    <property type="evidence" value="ECO:0007669"/>
    <property type="project" value="TreeGrafter"/>
</dbReference>
<feature type="transmembrane region" description="Helical" evidence="1">
    <location>
        <begin position="169"/>
        <end position="189"/>
    </location>
</feature>
<dbReference type="PANTHER" id="PTHR32063:SF0">
    <property type="entry name" value="SWARMING MOTILITY PROTEIN SWRC"/>
    <property type="match status" value="1"/>
</dbReference>